<dbReference type="EMBL" id="RBKS01000001">
    <property type="protein sequence ID" value="RKR75981.1"/>
    <property type="molecule type" value="Genomic_DNA"/>
</dbReference>
<organism evidence="1 2">
    <name type="scientific">Frondihabitans australicus</name>
    <dbReference type="NCBI Taxonomy" id="386892"/>
    <lineage>
        <taxon>Bacteria</taxon>
        <taxon>Bacillati</taxon>
        <taxon>Actinomycetota</taxon>
        <taxon>Actinomycetes</taxon>
        <taxon>Micrococcales</taxon>
        <taxon>Microbacteriaceae</taxon>
        <taxon>Frondihabitans</taxon>
    </lineage>
</organism>
<dbReference type="PANTHER" id="PTHR43235">
    <property type="entry name" value="GLUTAMINE AMIDOTRANSFERASE PB2B2.05-RELATED"/>
    <property type="match status" value="1"/>
</dbReference>
<reference evidence="1 2" key="1">
    <citation type="submission" date="2018-10" db="EMBL/GenBank/DDBJ databases">
        <title>Sequencing the genomes of 1000 actinobacteria strains.</title>
        <authorList>
            <person name="Klenk H.-P."/>
        </authorList>
    </citation>
    <scope>NUCLEOTIDE SEQUENCE [LARGE SCALE GENOMIC DNA]</scope>
    <source>
        <strain evidence="1 2">DSM 17894</strain>
    </source>
</reference>
<dbReference type="InterPro" id="IPR044668">
    <property type="entry name" value="PuuD-like"/>
</dbReference>
<keyword evidence="2" id="KW-1185">Reference proteome</keyword>
<dbReference type="GO" id="GO:0005829">
    <property type="term" value="C:cytosol"/>
    <property type="evidence" value="ECO:0007669"/>
    <property type="project" value="TreeGrafter"/>
</dbReference>
<evidence type="ECO:0000313" key="1">
    <source>
        <dbReference type="EMBL" id="RKR75981.1"/>
    </source>
</evidence>
<dbReference type="AlphaFoldDB" id="A0A495IL25"/>
<protein>
    <submittedName>
        <fullName evidence="1">Putative glutamine amidotransferase</fullName>
    </submittedName>
</protein>
<comment type="caution">
    <text evidence="1">The sequence shown here is derived from an EMBL/GenBank/DDBJ whole genome shotgun (WGS) entry which is preliminary data.</text>
</comment>
<keyword evidence="1" id="KW-0315">Glutamine amidotransferase</keyword>
<proteinExistence type="predicted"/>
<dbReference type="InterPro" id="IPR029062">
    <property type="entry name" value="Class_I_gatase-like"/>
</dbReference>
<gene>
    <name evidence="1" type="ORF">C8E83_3145</name>
</gene>
<evidence type="ECO:0000313" key="2">
    <source>
        <dbReference type="Proteomes" id="UP000280008"/>
    </source>
</evidence>
<dbReference type="SUPFAM" id="SSF52317">
    <property type="entry name" value="Class I glutamine amidotransferase-like"/>
    <property type="match status" value="1"/>
</dbReference>
<dbReference type="PANTHER" id="PTHR43235:SF1">
    <property type="entry name" value="GLUTAMINE AMIDOTRANSFERASE PB2B2.05-RELATED"/>
    <property type="match status" value="1"/>
</dbReference>
<dbReference type="GO" id="GO:0033969">
    <property type="term" value="F:gamma-glutamyl-gamma-aminobutyrate hydrolase activity"/>
    <property type="evidence" value="ECO:0007669"/>
    <property type="project" value="TreeGrafter"/>
</dbReference>
<sequence>MTADRPRLLIVDVSDRDRDDPLYGKSLRELSASVADAAARAGFAVQRVASDGPSLVAELDRADAVVLTGGEDVDPALYGGAESYPHRGQIFADADRAQVALVRECVTDAVPLIGICRGMQVINVALGGDLVQHLEGGGHVSDGPADGPMLAHTVDVEDDSDLARIVGSTTLTVQSSHHQAVGRPGRGLRIVARADDGTIEAVEHESAPLWAVQWHPEDAGSTGTVLADMLDAARARVVPRPATP</sequence>
<dbReference type="RefSeq" id="WP_170159965.1">
    <property type="nucleotide sequence ID" value="NZ_RBKS01000001.1"/>
</dbReference>
<accession>A0A495IL25</accession>
<keyword evidence="1" id="KW-0808">Transferase</keyword>
<dbReference type="Pfam" id="PF07722">
    <property type="entry name" value="Peptidase_C26"/>
    <property type="match status" value="1"/>
</dbReference>
<dbReference type="Proteomes" id="UP000280008">
    <property type="component" value="Unassembled WGS sequence"/>
</dbReference>
<dbReference type="Gene3D" id="3.40.50.880">
    <property type="match status" value="1"/>
</dbReference>
<dbReference type="GO" id="GO:0006598">
    <property type="term" value="P:polyamine catabolic process"/>
    <property type="evidence" value="ECO:0007669"/>
    <property type="project" value="TreeGrafter"/>
</dbReference>
<dbReference type="InterPro" id="IPR011697">
    <property type="entry name" value="Peptidase_C26"/>
</dbReference>
<name>A0A495IL25_9MICO</name>
<dbReference type="PROSITE" id="PS51273">
    <property type="entry name" value="GATASE_TYPE_1"/>
    <property type="match status" value="1"/>
</dbReference>
<dbReference type="GO" id="GO:0016740">
    <property type="term" value="F:transferase activity"/>
    <property type="evidence" value="ECO:0007669"/>
    <property type="project" value="UniProtKB-KW"/>
</dbReference>